<proteinExistence type="predicted"/>
<reference evidence="2" key="1">
    <citation type="submission" date="2020-06" db="EMBL/GenBank/DDBJ databases">
        <authorList>
            <person name="Li T."/>
            <person name="Hu X."/>
            <person name="Zhang T."/>
            <person name="Song X."/>
            <person name="Zhang H."/>
            <person name="Dai N."/>
            <person name="Sheng W."/>
            <person name="Hou X."/>
            <person name="Wei L."/>
        </authorList>
    </citation>
    <scope>NUCLEOTIDE SEQUENCE</scope>
    <source>
        <strain evidence="2">G02</strain>
        <tissue evidence="2">Leaf</tissue>
    </source>
</reference>
<feature type="domain" description="Tf2-1-like SH3-like" evidence="1">
    <location>
        <begin position="18"/>
        <end position="81"/>
    </location>
</feature>
<protein>
    <recommendedName>
        <fullName evidence="1">Tf2-1-like SH3-like domain-containing protein</fullName>
    </recommendedName>
</protein>
<dbReference type="PANTHER" id="PTHR46148:SF52">
    <property type="entry name" value="OS04G0603800 PROTEIN"/>
    <property type="match status" value="1"/>
</dbReference>
<name>A0AAW2REJ8_SESRA</name>
<accession>A0AAW2REJ8</accession>
<evidence type="ECO:0000259" key="1">
    <source>
        <dbReference type="Pfam" id="PF24626"/>
    </source>
</evidence>
<dbReference type="PANTHER" id="PTHR46148">
    <property type="entry name" value="CHROMO DOMAIN-CONTAINING PROTEIN"/>
    <property type="match status" value="1"/>
</dbReference>
<organism evidence="2">
    <name type="scientific">Sesamum radiatum</name>
    <name type="common">Black benniseed</name>
    <dbReference type="NCBI Taxonomy" id="300843"/>
    <lineage>
        <taxon>Eukaryota</taxon>
        <taxon>Viridiplantae</taxon>
        <taxon>Streptophyta</taxon>
        <taxon>Embryophyta</taxon>
        <taxon>Tracheophyta</taxon>
        <taxon>Spermatophyta</taxon>
        <taxon>Magnoliopsida</taxon>
        <taxon>eudicotyledons</taxon>
        <taxon>Gunneridae</taxon>
        <taxon>Pentapetalae</taxon>
        <taxon>asterids</taxon>
        <taxon>lamiids</taxon>
        <taxon>Lamiales</taxon>
        <taxon>Pedaliaceae</taxon>
        <taxon>Sesamum</taxon>
    </lineage>
</organism>
<sequence>MKKYADQNRRFIKFNTTDLVMVKAPNPRLSKSSRAKDPRLMQRYAGLLSIIKRIEMMTYKVELPFWWKIHNVFHVSHLKKYSTDKEDDARNQPSHNLN</sequence>
<evidence type="ECO:0000313" key="2">
    <source>
        <dbReference type="EMBL" id="KAL0378602.1"/>
    </source>
</evidence>
<dbReference type="EMBL" id="JACGWJ010000013">
    <property type="protein sequence ID" value="KAL0378602.1"/>
    <property type="molecule type" value="Genomic_DNA"/>
</dbReference>
<reference evidence="2" key="2">
    <citation type="journal article" date="2024" name="Plant">
        <title>Genomic evolution and insights into agronomic trait innovations of Sesamum species.</title>
        <authorList>
            <person name="Miao H."/>
            <person name="Wang L."/>
            <person name="Qu L."/>
            <person name="Liu H."/>
            <person name="Sun Y."/>
            <person name="Le M."/>
            <person name="Wang Q."/>
            <person name="Wei S."/>
            <person name="Zheng Y."/>
            <person name="Lin W."/>
            <person name="Duan Y."/>
            <person name="Cao H."/>
            <person name="Xiong S."/>
            <person name="Wang X."/>
            <person name="Wei L."/>
            <person name="Li C."/>
            <person name="Ma Q."/>
            <person name="Ju M."/>
            <person name="Zhao R."/>
            <person name="Li G."/>
            <person name="Mu C."/>
            <person name="Tian Q."/>
            <person name="Mei H."/>
            <person name="Zhang T."/>
            <person name="Gao T."/>
            <person name="Zhang H."/>
        </authorList>
    </citation>
    <scope>NUCLEOTIDE SEQUENCE</scope>
    <source>
        <strain evidence="2">G02</strain>
    </source>
</reference>
<dbReference type="Pfam" id="PF24626">
    <property type="entry name" value="SH3_Tf2-1"/>
    <property type="match status" value="1"/>
</dbReference>
<dbReference type="AlphaFoldDB" id="A0AAW2REJ8"/>
<dbReference type="InterPro" id="IPR056924">
    <property type="entry name" value="SH3_Tf2-1"/>
</dbReference>
<gene>
    <name evidence="2" type="ORF">Sradi_3165700</name>
</gene>
<comment type="caution">
    <text evidence="2">The sequence shown here is derived from an EMBL/GenBank/DDBJ whole genome shotgun (WGS) entry which is preliminary data.</text>
</comment>